<reference evidence="2 5" key="2">
    <citation type="submission" date="2018-08" db="EMBL/GenBank/DDBJ databases">
        <title>Bacillus phenotypic plasticity.</title>
        <authorList>
            <person name="Hurtado E."/>
        </authorList>
    </citation>
    <scope>NUCLEOTIDE SEQUENCE [LARGE SCALE GENOMIC DNA]</scope>
    <source>
        <strain evidence="2 5">427</strain>
    </source>
</reference>
<dbReference type="Proteomes" id="UP000187367">
    <property type="component" value="Unassembled WGS sequence"/>
</dbReference>
<comment type="caution">
    <text evidence="3">The sequence shown here is derived from an EMBL/GenBank/DDBJ whole genome shotgun (WGS) entry which is preliminary data.</text>
</comment>
<feature type="transmembrane region" description="Helical" evidence="1">
    <location>
        <begin position="38"/>
        <end position="62"/>
    </location>
</feature>
<gene>
    <name evidence="3" type="ORF">BW143_20710</name>
    <name evidence="2" type="ORF">DX927_07800</name>
</gene>
<evidence type="ECO:0000313" key="2">
    <source>
        <dbReference type="EMBL" id="KAA6450746.1"/>
    </source>
</evidence>
<evidence type="ECO:0000313" key="4">
    <source>
        <dbReference type="Proteomes" id="UP000187367"/>
    </source>
</evidence>
<dbReference type="EMBL" id="MTJL01000048">
    <property type="protein sequence ID" value="OMH99162.1"/>
    <property type="molecule type" value="Genomic_DNA"/>
</dbReference>
<keyword evidence="1" id="KW-0812">Transmembrane</keyword>
<protein>
    <submittedName>
        <fullName evidence="3">Uncharacterized protein</fullName>
    </submittedName>
</protein>
<accession>A0A1R1S0C6</accession>
<dbReference type="Proteomes" id="UP000324326">
    <property type="component" value="Unassembled WGS sequence"/>
</dbReference>
<accession>A0A1R1Q9F0</accession>
<name>A0A1R1Q9F0_9BACI</name>
<sequence length="73" mass="8546">MNKQKDGLYEVFKHMSIMELVFFIPVSFLFFYLPVNNIMSIILNLFIVILTGIGLATVYNFVRKQISQKKNIN</sequence>
<evidence type="ECO:0000256" key="1">
    <source>
        <dbReference type="SAM" id="Phobius"/>
    </source>
</evidence>
<dbReference type="Pfam" id="PF19470">
    <property type="entry name" value="DUF6007"/>
    <property type="match status" value="1"/>
</dbReference>
<proteinExistence type="predicted"/>
<keyword evidence="4" id="KW-1185">Reference proteome</keyword>
<evidence type="ECO:0000313" key="3">
    <source>
        <dbReference type="EMBL" id="OMH99162.1"/>
    </source>
</evidence>
<dbReference type="RefSeq" id="WP_076760909.1">
    <property type="nucleotide sequence ID" value="NZ_CM125431.1"/>
</dbReference>
<keyword evidence="1" id="KW-0472">Membrane</keyword>
<evidence type="ECO:0000313" key="5">
    <source>
        <dbReference type="Proteomes" id="UP000324326"/>
    </source>
</evidence>
<feature type="transmembrane region" description="Helical" evidence="1">
    <location>
        <begin position="12"/>
        <end position="32"/>
    </location>
</feature>
<organism evidence="3 4">
    <name type="scientific">Bacillus swezeyi</name>
    <dbReference type="NCBI Taxonomy" id="1925020"/>
    <lineage>
        <taxon>Bacteria</taxon>
        <taxon>Bacillati</taxon>
        <taxon>Bacillota</taxon>
        <taxon>Bacilli</taxon>
        <taxon>Bacillales</taxon>
        <taxon>Bacillaceae</taxon>
        <taxon>Bacillus</taxon>
    </lineage>
</organism>
<keyword evidence="1" id="KW-1133">Transmembrane helix</keyword>
<dbReference type="EMBL" id="QSND01000002">
    <property type="protein sequence ID" value="KAA6450746.1"/>
    <property type="molecule type" value="Genomic_DNA"/>
</dbReference>
<dbReference type="InterPro" id="IPR046049">
    <property type="entry name" value="DUF6007"/>
</dbReference>
<dbReference type="AlphaFoldDB" id="A0A1R1Q9F0"/>
<reference evidence="3 4" key="1">
    <citation type="submission" date="2017-01" db="EMBL/GenBank/DDBJ databases">
        <title>Bacillus phylogenomics.</title>
        <authorList>
            <person name="Dunlap C."/>
        </authorList>
    </citation>
    <scope>NUCLEOTIDE SEQUENCE [LARGE SCALE GENOMIC DNA]</scope>
    <source>
        <strain evidence="3 4">NRRL B-41282</strain>
    </source>
</reference>